<dbReference type="EMBL" id="JAJSOF020000025">
    <property type="protein sequence ID" value="KAJ4434789.1"/>
    <property type="molecule type" value="Genomic_DNA"/>
</dbReference>
<reference evidence="2 3" key="1">
    <citation type="journal article" date="2022" name="Allergy">
        <title>Genome assembly and annotation of Periplaneta americana reveal a comprehensive cockroach allergen profile.</title>
        <authorList>
            <person name="Wang L."/>
            <person name="Xiong Q."/>
            <person name="Saelim N."/>
            <person name="Wang L."/>
            <person name="Nong W."/>
            <person name="Wan A.T."/>
            <person name="Shi M."/>
            <person name="Liu X."/>
            <person name="Cao Q."/>
            <person name="Hui J.H.L."/>
            <person name="Sookrung N."/>
            <person name="Leung T.F."/>
            <person name="Tungtrongchitr A."/>
            <person name="Tsui S.K.W."/>
        </authorList>
    </citation>
    <scope>NUCLEOTIDE SEQUENCE [LARGE SCALE GENOMIC DNA]</scope>
    <source>
        <strain evidence="2">PWHHKU_190912</strain>
    </source>
</reference>
<keyword evidence="3" id="KW-1185">Reference proteome</keyword>
<name>A0ABQ8SKV9_PERAM</name>
<dbReference type="Proteomes" id="UP001148838">
    <property type="component" value="Unassembled WGS sequence"/>
</dbReference>
<accession>A0ABQ8SKV9</accession>
<evidence type="ECO:0000256" key="1">
    <source>
        <dbReference type="SAM" id="MobiDB-lite"/>
    </source>
</evidence>
<evidence type="ECO:0000313" key="2">
    <source>
        <dbReference type="EMBL" id="KAJ4434789.1"/>
    </source>
</evidence>
<sequence>MKKKKKRRKKCTRFAADMALLAEEMILRDMLLKLNYSCDQCRMKCISLLTRVDEGEQEEFNKYKVYTRCARGVRRVQGVYEEYKGYTRNTKGIRGIQRIYEEYKGYTGSQWGYEESMGIRGVQRVYEENRGINGPNTGLNLISDTNKASFVRQLSQEIMGEPTNHGNNAKNKKDILYPNIRPVPHGPDIPVPLPPESDTLPSGSRSTETESPVDHIYEPGNTGDDRCFNQSELNDLARDLNLPKESAELLGSRLKEKKVLAQVSSKYVYPSPTHFTRVIRVPHFADRSQDCDPFSSCTSLRRATLCMMYICGELCLVLGPGTRPRRLKVIVK</sequence>
<feature type="region of interest" description="Disordered" evidence="1">
    <location>
        <begin position="177"/>
        <end position="224"/>
    </location>
</feature>
<comment type="caution">
    <text evidence="2">The sequence shown here is derived from an EMBL/GenBank/DDBJ whole genome shotgun (WGS) entry which is preliminary data.</text>
</comment>
<feature type="compositionally biased region" description="Polar residues" evidence="1">
    <location>
        <begin position="199"/>
        <end position="210"/>
    </location>
</feature>
<organism evidence="2 3">
    <name type="scientific">Periplaneta americana</name>
    <name type="common">American cockroach</name>
    <name type="synonym">Blatta americana</name>
    <dbReference type="NCBI Taxonomy" id="6978"/>
    <lineage>
        <taxon>Eukaryota</taxon>
        <taxon>Metazoa</taxon>
        <taxon>Ecdysozoa</taxon>
        <taxon>Arthropoda</taxon>
        <taxon>Hexapoda</taxon>
        <taxon>Insecta</taxon>
        <taxon>Pterygota</taxon>
        <taxon>Neoptera</taxon>
        <taxon>Polyneoptera</taxon>
        <taxon>Dictyoptera</taxon>
        <taxon>Blattodea</taxon>
        <taxon>Blattoidea</taxon>
        <taxon>Blattidae</taxon>
        <taxon>Blattinae</taxon>
        <taxon>Periplaneta</taxon>
    </lineage>
</organism>
<gene>
    <name evidence="2" type="ORF">ANN_23360</name>
</gene>
<evidence type="ECO:0000313" key="3">
    <source>
        <dbReference type="Proteomes" id="UP001148838"/>
    </source>
</evidence>
<feature type="compositionally biased region" description="Basic and acidic residues" evidence="1">
    <location>
        <begin position="212"/>
        <end position="224"/>
    </location>
</feature>
<feature type="compositionally biased region" description="Pro residues" evidence="1">
    <location>
        <begin position="184"/>
        <end position="195"/>
    </location>
</feature>
<proteinExistence type="predicted"/>
<protein>
    <submittedName>
        <fullName evidence="2">Uncharacterized protein</fullName>
    </submittedName>
</protein>